<organism evidence="2 3">
    <name type="scientific">Amblyomma americanum</name>
    <name type="common">Lone star tick</name>
    <dbReference type="NCBI Taxonomy" id="6943"/>
    <lineage>
        <taxon>Eukaryota</taxon>
        <taxon>Metazoa</taxon>
        <taxon>Ecdysozoa</taxon>
        <taxon>Arthropoda</taxon>
        <taxon>Chelicerata</taxon>
        <taxon>Arachnida</taxon>
        <taxon>Acari</taxon>
        <taxon>Parasitiformes</taxon>
        <taxon>Ixodida</taxon>
        <taxon>Ixodoidea</taxon>
        <taxon>Ixodidae</taxon>
        <taxon>Amblyomminae</taxon>
        <taxon>Amblyomma</taxon>
    </lineage>
</organism>
<evidence type="ECO:0000256" key="1">
    <source>
        <dbReference type="SAM" id="SignalP"/>
    </source>
</evidence>
<dbReference type="AlphaFoldDB" id="A0AAQ4FG09"/>
<reference evidence="2 3" key="1">
    <citation type="journal article" date="2023" name="Arcadia Sci">
        <title>De novo assembly of a long-read Amblyomma americanum tick genome.</title>
        <authorList>
            <person name="Chou S."/>
            <person name="Poskanzer K.E."/>
            <person name="Rollins M."/>
            <person name="Thuy-Boun P.S."/>
        </authorList>
    </citation>
    <scope>NUCLEOTIDE SEQUENCE [LARGE SCALE GENOMIC DNA]</scope>
    <source>
        <strain evidence="2">F_SG_1</strain>
        <tissue evidence="2">Salivary glands</tissue>
    </source>
</reference>
<feature type="signal peptide" evidence="1">
    <location>
        <begin position="1"/>
        <end position="20"/>
    </location>
</feature>
<gene>
    <name evidence="2" type="ORF">V5799_008083</name>
</gene>
<dbReference type="EMBL" id="JARKHS020003447">
    <property type="protein sequence ID" value="KAK8785552.1"/>
    <property type="molecule type" value="Genomic_DNA"/>
</dbReference>
<feature type="chain" id="PRO_5042882384" description="Secreted protein" evidence="1">
    <location>
        <begin position="21"/>
        <end position="88"/>
    </location>
</feature>
<proteinExistence type="predicted"/>
<evidence type="ECO:0000313" key="3">
    <source>
        <dbReference type="Proteomes" id="UP001321473"/>
    </source>
</evidence>
<comment type="caution">
    <text evidence="2">The sequence shown here is derived from an EMBL/GenBank/DDBJ whole genome shotgun (WGS) entry which is preliminary data.</text>
</comment>
<keyword evidence="1" id="KW-0732">Signal</keyword>
<keyword evidence="3" id="KW-1185">Reference proteome</keyword>
<dbReference type="Proteomes" id="UP001321473">
    <property type="component" value="Unassembled WGS sequence"/>
</dbReference>
<feature type="non-terminal residue" evidence="2">
    <location>
        <position position="88"/>
    </location>
</feature>
<accession>A0AAQ4FG09</accession>
<name>A0AAQ4FG09_AMBAM</name>
<evidence type="ECO:0008006" key="4">
    <source>
        <dbReference type="Google" id="ProtNLM"/>
    </source>
</evidence>
<evidence type="ECO:0000313" key="2">
    <source>
        <dbReference type="EMBL" id="KAK8785552.1"/>
    </source>
</evidence>
<protein>
    <recommendedName>
        <fullName evidence="4">Secreted protein</fullName>
    </recommendedName>
</protein>
<sequence length="88" mass="9292">MMAAALRALLCVLLVGSAASSYAGPAPYAGTASKNMMDDFERLIHSLVPRVMPAVSELVGSTNVSTACAAGLFKAFLAIRKHEPWVLR</sequence>